<dbReference type="EMBL" id="MHNF01000015">
    <property type="protein sequence ID" value="OGZ41268.1"/>
    <property type="molecule type" value="Genomic_DNA"/>
</dbReference>
<name>A0A1G2FUI7_9BACT</name>
<dbReference type="AlphaFoldDB" id="A0A1G2FUI7"/>
<evidence type="ECO:0000313" key="2">
    <source>
        <dbReference type="Proteomes" id="UP000177126"/>
    </source>
</evidence>
<accession>A0A1G2FUI7</accession>
<protein>
    <submittedName>
        <fullName evidence="1">Uncharacterized protein</fullName>
    </submittedName>
</protein>
<sequence>MPKLKTDARVDGQIAGSARRQIEQRIGRSIVSKQNFLQNENPQELRASRAAISVGKGKVLKSLKKLR</sequence>
<organism evidence="1 2">
    <name type="scientific">Candidatus Portnoybacteria bacterium RIFCSPLOWO2_02_FULL_39_11</name>
    <dbReference type="NCBI Taxonomy" id="1802001"/>
    <lineage>
        <taxon>Bacteria</taxon>
        <taxon>Candidatus Portnoyibacteriota</taxon>
    </lineage>
</organism>
<proteinExistence type="predicted"/>
<reference evidence="1 2" key="1">
    <citation type="journal article" date="2016" name="Nat. Commun.">
        <title>Thousands of microbial genomes shed light on interconnected biogeochemical processes in an aquifer system.</title>
        <authorList>
            <person name="Anantharaman K."/>
            <person name="Brown C.T."/>
            <person name="Hug L.A."/>
            <person name="Sharon I."/>
            <person name="Castelle C.J."/>
            <person name="Probst A.J."/>
            <person name="Thomas B.C."/>
            <person name="Singh A."/>
            <person name="Wilkins M.J."/>
            <person name="Karaoz U."/>
            <person name="Brodie E.L."/>
            <person name="Williams K.H."/>
            <person name="Hubbard S.S."/>
            <person name="Banfield J.F."/>
        </authorList>
    </citation>
    <scope>NUCLEOTIDE SEQUENCE [LARGE SCALE GENOMIC DNA]</scope>
</reference>
<gene>
    <name evidence="1" type="ORF">A3B04_03675</name>
</gene>
<dbReference type="Proteomes" id="UP000177126">
    <property type="component" value="Unassembled WGS sequence"/>
</dbReference>
<evidence type="ECO:0000313" key="1">
    <source>
        <dbReference type="EMBL" id="OGZ41268.1"/>
    </source>
</evidence>
<comment type="caution">
    <text evidence="1">The sequence shown here is derived from an EMBL/GenBank/DDBJ whole genome shotgun (WGS) entry which is preliminary data.</text>
</comment>